<feature type="region of interest" description="Disordered" evidence="1">
    <location>
        <begin position="1"/>
        <end position="50"/>
    </location>
</feature>
<dbReference type="EMBL" id="GDJX01010006">
    <property type="protein sequence ID" value="JAT57930.1"/>
    <property type="molecule type" value="Transcribed_RNA"/>
</dbReference>
<proteinExistence type="predicted"/>
<feature type="region of interest" description="Disordered" evidence="1">
    <location>
        <begin position="502"/>
        <end position="560"/>
    </location>
</feature>
<reference evidence="2" key="1">
    <citation type="submission" date="2015-07" db="EMBL/GenBank/DDBJ databases">
        <title>Transcriptome Assembly of Anthurium amnicola.</title>
        <authorList>
            <person name="Suzuki J."/>
        </authorList>
    </citation>
    <scope>NUCLEOTIDE SEQUENCE</scope>
</reference>
<evidence type="ECO:0000256" key="1">
    <source>
        <dbReference type="SAM" id="MobiDB-lite"/>
    </source>
</evidence>
<sequence length="560" mass="56922">SSADSQHSSAAVLRSQGAPDNGGGSGGGGHLQGGGPAAALPPAPAPHLEQPVQLPDLLHGALPGRRPQRAAAPCETLLSHFLLRRSAAFADVSPTDPPGAGAGAADPAQQRGADFLLPSPVVLLQGADDGLERAGGGTPVGDHDLADLGLAQAGPGLEDLLHLRVELVVLEAEVAAGQRLEGREVAEGEVDVDVEAAGAEHRRVHLLPAAVHGEHHHPLLPAAGEDPVHEVEDPRQVHLRRRRCRRAQVPVEVLHHDDRPGARLEEEGLEVGAVADAGEVQVVDVVAEELGHGGHEAGLAGAGGPVEEVAPLPDAAEAVVVGLVLEEGLEVGADAVLEVGLHDDRVQRRRVGEGHRPPPPARLAAVVGVRVEKDLPAAELDLVGDGLDVVEVGAEDAALLLAADAEDEGGVGEVGPGDGGAEEGVPHGAPGVQPQGEVVAAPAAALPGAGGGEDVGVVGVLEGGEGGDVGGGPAVEGVLLQALVVAGDLVVLVCMEAVLHRPPPSQHQREQRPGGERRLQQQQPDGRVAERDQGARRRHHGRDGPVEGKPHHLPLSLSLS</sequence>
<organism evidence="2">
    <name type="scientific">Anthurium amnicola</name>
    <dbReference type="NCBI Taxonomy" id="1678845"/>
    <lineage>
        <taxon>Eukaryota</taxon>
        <taxon>Viridiplantae</taxon>
        <taxon>Streptophyta</taxon>
        <taxon>Embryophyta</taxon>
        <taxon>Tracheophyta</taxon>
        <taxon>Spermatophyta</taxon>
        <taxon>Magnoliopsida</taxon>
        <taxon>Liliopsida</taxon>
        <taxon>Araceae</taxon>
        <taxon>Pothoideae</taxon>
        <taxon>Potheae</taxon>
        <taxon>Anthurium</taxon>
    </lineage>
</organism>
<protein>
    <submittedName>
        <fullName evidence="2">Uncharacterized protein</fullName>
    </submittedName>
</protein>
<evidence type="ECO:0000313" key="2">
    <source>
        <dbReference type="EMBL" id="JAT57930.1"/>
    </source>
</evidence>
<feature type="non-terminal residue" evidence="2">
    <location>
        <position position="1"/>
    </location>
</feature>
<feature type="compositionally biased region" description="Basic and acidic residues" evidence="1">
    <location>
        <begin position="507"/>
        <end position="519"/>
    </location>
</feature>
<feature type="compositionally biased region" description="Gly residues" evidence="1">
    <location>
        <begin position="20"/>
        <end position="36"/>
    </location>
</feature>
<accession>A0A1D1YTK9</accession>
<dbReference type="AlphaFoldDB" id="A0A1D1YTK9"/>
<feature type="non-terminal residue" evidence="2">
    <location>
        <position position="560"/>
    </location>
</feature>
<name>A0A1D1YTK9_9ARAE</name>
<gene>
    <name evidence="2" type="ORF">g.2547</name>
</gene>